<comment type="caution">
    <text evidence="1">The sequence shown here is derived from an EMBL/GenBank/DDBJ whole genome shotgun (WGS) entry which is preliminary data.</text>
</comment>
<reference evidence="1" key="1">
    <citation type="submission" date="2024-12" db="EMBL/GenBank/DDBJ databases">
        <title>Comparative genomics and development of molecular markers within Purpureocillium lilacinum and among Purpureocillium species.</title>
        <authorList>
            <person name="Yeh Z.-Y."/>
            <person name="Ni N.-T."/>
            <person name="Lo P.-H."/>
            <person name="Mushyakhwo K."/>
            <person name="Lin C.-F."/>
            <person name="Nai Y.-S."/>
        </authorList>
    </citation>
    <scope>NUCLEOTIDE SEQUENCE</scope>
    <source>
        <strain evidence="1">NCHU-NPUST-175</strain>
    </source>
</reference>
<keyword evidence="2" id="KW-1185">Reference proteome</keyword>
<gene>
    <name evidence="1" type="ORF">ACCO45_000246</name>
</gene>
<evidence type="ECO:0000313" key="1">
    <source>
        <dbReference type="EMBL" id="KAL3963242.1"/>
    </source>
</evidence>
<protein>
    <submittedName>
        <fullName evidence="1">Uncharacterized protein</fullName>
    </submittedName>
</protein>
<proteinExistence type="predicted"/>
<accession>A0ACC4E500</accession>
<dbReference type="EMBL" id="JBGNUJ010000002">
    <property type="protein sequence ID" value="KAL3963242.1"/>
    <property type="molecule type" value="Genomic_DNA"/>
</dbReference>
<sequence>MQHDSFTPHAHKHSPIFSIRTSNMADKEPIRVVICGKSEEVGRGIIAGLQPEVEVIHFGLSPAALAAELPAVLAGRAPASASSGLGTGNYQEEEGEAEAAAGGGVWGG</sequence>
<dbReference type="Proteomes" id="UP001638806">
    <property type="component" value="Unassembled WGS sequence"/>
</dbReference>
<organism evidence="1 2">
    <name type="scientific">Purpureocillium lilacinum</name>
    <name type="common">Paecilomyces lilacinus</name>
    <dbReference type="NCBI Taxonomy" id="33203"/>
    <lineage>
        <taxon>Eukaryota</taxon>
        <taxon>Fungi</taxon>
        <taxon>Dikarya</taxon>
        <taxon>Ascomycota</taxon>
        <taxon>Pezizomycotina</taxon>
        <taxon>Sordariomycetes</taxon>
        <taxon>Hypocreomycetidae</taxon>
        <taxon>Hypocreales</taxon>
        <taxon>Ophiocordycipitaceae</taxon>
        <taxon>Purpureocillium</taxon>
    </lineage>
</organism>
<name>A0ACC4E500_PURLI</name>
<evidence type="ECO:0000313" key="2">
    <source>
        <dbReference type="Proteomes" id="UP001638806"/>
    </source>
</evidence>